<comment type="caution">
    <text evidence="3">The sequence shown here is derived from an EMBL/GenBank/DDBJ whole genome shotgun (WGS) entry which is preliminary data.</text>
</comment>
<gene>
    <name evidence="3" type="ORF">HNQ60_001851</name>
</gene>
<dbReference type="Proteomes" id="UP000588068">
    <property type="component" value="Unassembled WGS sequence"/>
</dbReference>
<reference evidence="3 4" key="1">
    <citation type="submission" date="2020-08" db="EMBL/GenBank/DDBJ databases">
        <title>Genomic Encyclopedia of Type Strains, Phase IV (KMG-IV): sequencing the most valuable type-strain genomes for metagenomic binning, comparative biology and taxonomic classification.</title>
        <authorList>
            <person name="Goeker M."/>
        </authorList>
    </citation>
    <scope>NUCLEOTIDE SEQUENCE [LARGE SCALE GENOMIC DNA]</scope>
    <source>
        <strain evidence="3 4">DSM 26723</strain>
    </source>
</reference>
<evidence type="ECO:0000256" key="1">
    <source>
        <dbReference type="SAM" id="MobiDB-lite"/>
    </source>
</evidence>
<organism evidence="3 4">
    <name type="scientific">Povalibacter uvarum</name>
    <dbReference type="NCBI Taxonomy" id="732238"/>
    <lineage>
        <taxon>Bacteria</taxon>
        <taxon>Pseudomonadati</taxon>
        <taxon>Pseudomonadota</taxon>
        <taxon>Gammaproteobacteria</taxon>
        <taxon>Steroidobacterales</taxon>
        <taxon>Steroidobacteraceae</taxon>
        <taxon>Povalibacter</taxon>
    </lineage>
</organism>
<feature type="transmembrane region" description="Helical" evidence="2">
    <location>
        <begin position="108"/>
        <end position="128"/>
    </location>
</feature>
<sequence>MDRKYIQNEHIVDRYLAGELTVREARDFEKFCLEHPDFLNSLPIPVRLKARLSRRPLEESETGMFPAIPSSATRAALAASDEGFDVDEEQEKWERSSSSSGGGVSRTVVIAMGVALIAAIGGLIAYAMHAGALSDKLKQAQRELKVTEMQAPASKQAYRVQLAQSKPGRPTLSLGWMQPPQMLDLIVPVVEEPYGTFQITIDKADGTRVMQIHRIARDSNKEIRLGLNSSAFGPGDYVLKFEGYTWKGQLQPAGWVVLGLE</sequence>
<proteinExistence type="predicted"/>
<dbReference type="RefSeq" id="WP_184330901.1">
    <property type="nucleotide sequence ID" value="NZ_JACHHZ010000002.1"/>
</dbReference>
<evidence type="ECO:0000256" key="2">
    <source>
        <dbReference type="SAM" id="Phobius"/>
    </source>
</evidence>
<name>A0A841HJS2_9GAMM</name>
<dbReference type="AlphaFoldDB" id="A0A841HJS2"/>
<keyword evidence="4" id="KW-1185">Reference proteome</keyword>
<dbReference type="EMBL" id="JACHHZ010000002">
    <property type="protein sequence ID" value="MBB6092973.1"/>
    <property type="molecule type" value="Genomic_DNA"/>
</dbReference>
<protein>
    <submittedName>
        <fullName evidence="3">Uncharacterized protein</fullName>
    </submittedName>
</protein>
<evidence type="ECO:0000313" key="4">
    <source>
        <dbReference type="Proteomes" id="UP000588068"/>
    </source>
</evidence>
<keyword evidence="2" id="KW-1133">Transmembrane helix</keyword>
<keyword evidence="2" id="KW-0472">Membrane</keyword>
<feature type="region of interest" description="Disordered" evidence="1">
    <location>
        <begin position="79"/>
        <end position="103"/>
    </location>
</feature>
<feature type="compositionally biased region" description="Acidic residues" evidence="1">
    <location>
        <begin position="82"/>
        <end position="91"/>
    </location>
</feature>
<keyword evidence="2" id="KW-0812">Transmembrane</keyword>
<accession>A0A841HJS2</accession>
<evidence type="ECO:0000313" key="3">
    <source>
        <dbReference type="EMBL" id="MBB6092973.1"/>
    </source>
</evidence>